<dbReference type="AlphaFoldDB" id="A0A9X1D9B4"/>
<evidence type="ECO:0000313" key="1">
    <source>
        <dbReference type="EMBL" id="MBT2185553.1"/>
    </source>
</evidence>
<gene>
    <name evidence="1" type="ORF">KK488_01165</name>
</gene>
<protein>
    <submittedName>
        <fullName evidence="1">Uncharacterized protein</fullName>
    </submittedName>
</protein>
<name>A0A9X1D9B4_9SPHN</name>
<dbReference type="RefSeq" id="WP_214621300.1">
    <property type="nucleotide sequence ID" value="NZ_JAHGAW010000001.1"/>
</dbReference>
<evidence type="ECO:0000313" key="2">
    <source>
        <dbReference type="Proteomes" id="UP001138757"/>
    </source>
</evidence>
<keyword evidence="2" id="KW-1185">Reference proteome</keyword>
<proteinExistence type="predicted"/>
<reference evidence="1" key="1">
    <citation type="submission" date="2021-05" db="EMBL/GenBank/DDBJ databases">
        <title>Genome of Sphingobium sp. strain.</title>
        <authorList>
            <person name="Fan R."/>
        </authorList>
    </citation>
    <scope>NUCLEOTIDE SEQUENCE</scope>
    <source>
        <strain evidence="1">H33</strain>
    </source>
</reference>
<accession>A0A9X1D9B4</accession>
<dbReference type="EMBL" id="JAHGAW010000001">
    <property type="protein sequence ID" value="MBT2185553.1"/>
    <property type="molecule type" value="Genomic_DNA"/>
</dbReference>
<comment type="caution">
    <text evidence="1">The sequence shown here is derived from an EMBL/GenBank/DDBJ whole genome shotgun (WGS) entry which is preliminary data.</text>
</comment>
<dbReference type="Proteomes" id="UP001138757">
    <property type="component" value="Unassembled WGS sequence"/>
</dbReference>
<sequence>MTELLHYAKGGAGHRGVDTSVEGAEHIQPALPRLQSMVLRTIGDAGPEGATGDEIAGRLQWEKFRVRPRTSELRVAGKIVDSGKRRKSSAGISSIVWITPDHLLPTGAN</sequence>
<organism evidence="1 2">
    <name type="scientific">Sphingobium nicotianae</name>
    <dbReference type="NCBI Taxonomy" id="2782607"/>
    <lineage>
        <taxon>Bacteria</taxon>
        <taxon>Pseudomonadati</taxon>
        <taxon>Pseudomonadota</taxon>
        <taxon>Alphaproteobacteria</taxon>
        <taxon>Sphingomonadales</taxon>
        <taxon>Sphingomonadaceae</taxon>
        <taxon>Sphingobium</taxon>
    </lineage>
</organism>